<keyword evidence="2" id="KW-0614">Plasmid</keyword>
<evidence type="ECO:0000313" key="3">
    <source>
        <dbReference type="Proteomes" id="UP000019151"/>
    </source>
</evidence>
<geneLocation type="plasmid" evidence="2 3">
    <name>1</name>
</geneLocation>
<keyword evidence="1" id="KW-0732">Signal</keyword>
<proteinExistence type="predicted"/>
<protein>
    <submittedName>
        <fullName evidence="2">Uncharacterized protein</fullName>
    </submittedName>
</protein>
<dbReference type="InParanoid" id="W0RPR6"/>
<sequence>MFALSPLGRSACLFGAALLCLARTGRAQCFTANDGRVELHDVGRVAGALPNGTTQVLLVTAVNGRETATPVGSVKDGAWTVDAPALVTLQRGQISGGILEFDAANGAICRRPYVVAIAGVASVPAPPQPARRGSTLDDCFNAGERWKGEIETAHRGRGGSFTEIVFLDGAEPGGGVCYYNRDYGVVGDPIFVGVFTTRPDSWLRAQFEPCALQNAAPNVLQGSDKFPDVVARTLAANEYTIQKFLPRTCFNTPVDVEVVVAEPTPAVAQKYPLNQYDRYRATLHAGILLSKLHDASFALRADQADPTKQFIYDQGPTNSGPEYVAALELYAVLKYFPQLLGRLDFTRQGPYAGRDPIHDGDFLDRLGAVIGVGIKNPMSRFDIGASFEALYGVNVIWVLDYARIRGLAPNVDTAAPFTGTAATIPTAFRWEHRGTLGLSVDLRYLSVLFSGGR</sequence>
<gene>
    <name evidence="2" type="ORF">J421_4795</name>
</gene>
<reference evidence="2 3" key="1">
    <citation type="journal article" date="2014" name="Genome Announc.">
        <title>Genome Sequence and Methylome of Soil Bacterium Gemmatirosa kalamazoonensis KBS708T, a Member of the Rarely Cultivated Gemmatimonadetes Phylum.</title>
        <authorList>
            <person name="Debruyn J.M."/>
            <person name="Radosevich M."/>
            <person name="Wommack K.E."/>
            <person name="Polson S.W."/>
            <person name="Hauser L.J."/>
            <person name="Fawaz M.N."/>
            <person name="Korlach J."/>
            <person name="Tsai Y.C."/>
        </authorList>
    </citation>
    <scope>NUCLEOTIDE SEQUENCE [LARGE SCALE GENOMIC DNA]</scope>
    <source>
        <strain evidence="2 3">KBS708</strain>
        <plasmid evidence="3">Plasmid 1</plasmid>
    </source>
</reference>
<name>W0RPR6_9BACT</name>
<evidence type="ECO:0000256" key="1">
    <source>
        <dbReference type="SAM" id="SignalP"/>
    </source>
</evidence>
<keyword evidence="3" id="KW-1185">Reference proteome</keyword>
<accession>W0RPR6</accession>
<dbReference type="Proteomes" id="UP000019151">
    <property type="component" value="Plasmid 1"/>
</dbReference>
<dbReference type="AlphaFoldDB" id="W0RPR6"/>
<feature type="signal peptide" evidence="1">
    <location>
        <begin position="1"/>
        <end position="27"/>
    </location>
</feature>
<evidence type="ECO:0000313" key="2">
    <source>
        <dbReference type="EMBL" id="AHG92330.1"/>
    </source>
</evidence>
<dbReference type="EMBL" id="CP007129">
    <property type="protein sequence ID" value="AHG92330.1"/>
    <property type="molecule type" value="Genomic_DNA"/>
</dbReference>
<dbReference type="KEGG" id="gba:J421_4795"/>
<feature type="chain" id="PRO_5004794479" evidence="1">
    <location>
        <begin position="28"/>
        <end position="453"/>
    </location>
</feature>
<organism evidence="2 3">
    <name type="scientific">Gemmatirosa kalamazoonensis</name>
    <dbReference type="NCBI Taxonomy" id="861299"/>
    <lineage>
        <taxon>Bacteria</taxon>
        <taxon>Pseudomonadati</taxon>
        <taxon>Gemmatimonadota</taxon>
        <taxon>Gemmatimonadia</taxon>
        <taxon>Gemmatimonadales</taxon>
        <taxon>Gemmatimonadaceae</taxon>
        <taxon>Gemmatirosa</taxon>
    </lineage>
</organism>
<dbReference type="HOGENOM" id="CLU_603768_0_0_0"/>